<feature type="transmembrane region" description="Helical" evidence="7">
    <location>
        <begin position="117"/>
        <end position="138"/>
    </location>
</feature>
<comment type="subcellular location">
    <subcellularLocation>
        <location evidence="1 7">Cell membrane</location>
        <topology evidence="1 7">Multi-pass membrane protein</topology>
    </subcellularLocation>
</comment>
<dbReference type="PROSITE" id="PS50928">
    <property type="entry name" value="ABC_TM1"/>
    <property type="match status" value="1"/>
</dbReference>
<keyword evidence="5 7" id="KW-1133">Transmembrane helix</keyword>
<feature type="domain" description="ABC transmembrane type-1" evidence="8">
    <location>
        <begin position="79"/>
        <end position="270"/>
    </location>
</feature>
<comment type="caution">
    <text evidence="9">The sequence shown here is derived from an EMBL/GenBank/DDBJ whole genome shotgun (WGS) entry which is preliminary data.</text>
</comment>
<feature type="transmembrane region" description="Helical" evidence="7">
    <location>
        <begin position="203"/>
        <end position="226"/>
    </location>
</feature>
<evidence type="ECO:0000259" key="8">
    <source>
        <dbReference type="PROSITE" id="PS50928"/>
    </source>
</evidence>
<gene>
    <name evidence="9" type="ORF">ENP13_03400</name>
</gene>
<dbReference type="Pfam" id="PF00528">
    <property type="entry name" value="BPD_transp_1"/>
    <property type="match status" value="1"/>
</dbReference>
<dbReference type="PANTHER" id="PTHR32243">
    <property type="entry name" value="MALTOSE TRANSPORT SYSTEM PERMEASE-RELATED"/>
    <property type="match status" value="1"/>
</dbReference>
<accession>A0A7C3AA88</accession>
<dbReference type="SUPFAM" id="SSF161098">
    <property type="entry name" value="MetI-like"/>
    <property type="match status" value="1"/>
</dbReference>
<keyword evidence="6 7" id="KW-0472">Membrane</keyword>
<organism evidence="9">
    <name type="scientific">Thermorudis sp</name>
    <dbReference type="NCBI Taxonomy" id="1969470"/>
    <lineage>
        <taxon>Bacteria</taxon>
        <taxon>Pseudomonadati</taxon>
        <taxon>Thermomicrobiota</taxon>
        <taxon>Thermomicrobia</taxon>
        <taxon>Thermomicrobia incertae sedis</taxon>
        <taxon>Thermorudis</taxon>
    </lineage>
</organism>
<dbReference type="InterPro" id="IPR035906">
    <property type="entry name" value="MetI-like_sf"/>
</dbReference>
<protein>
    <submittedName>
        <fullName evidence="9">Carbohydrate ABC transporter permease</fullName>
    </submittedName>
</protein>
<evidence type="ECO:0000256" key="5">
    <source>
        <dbReference type="ARBA" id="ARBA00022989"/>
    </source>
</evidence>
<dbReference type="EMBL" id="DSID01000265">
    <property type="protein sequence ID" value="HEX70273.1"/>
    <property type="molecule type" value="Genomic_DNA"/>
</dbReference>
<reference evidence="9" key="1">
    <citation type="journal article" date="2020" name="mSystems">
        <title>Genome- and Community-Level Interaction Insights into Carbon Utilization and Element Cycling Functions of Hydrothermarchaeota in Hydrothermal Sediment.</title>
        <authorList>
            <person name="Zhou Z."/>
            <person name="Liu Y."/>
            <person name="Xu W."/>
            <person name="Pan J."/>
            <person name="Luo Z.H."/>
            <person name="Li M."/>
        </authorList>
    </citation>
    <scope>NUCLEOTIDE SEQUENCE [LARGE SCALE GENOMIC DNA]</scope>
    <source>
        <strain evidence="9">SpSt-192</strain>
    </source>
</reference>
<keyword evidence="2 7" id="KW-0813">Transport</keyword>
<name>A0A7C3AA88_9BACT</name>
<dbReference type="InterPro" id="IPR050901">
    <property type="entry name" value="BP-dep_ABC_trans_perm"/>
</dbReference>
<feature type="transmembrane region" description="Helical" evidence="7">
    <location>
        <begin position="249"/>
        <end position="270"/>
    </location>
</feature>
<keyword evidence="3" id="KW-1003">Cell membrane</keyword>
<evidence type="ECO:0000256" key="4">
    <source>
        <dbReference type="ARBA" id="ARBA00022692"/>
    </source>
</evidence>
<proteinExistence type="inferred from homology"/>
<dbReference type="Gene3D" id="1.10.3720.10">
    <property type="entry name" value="MetI-like"/>
    <property type="match status" value="1"/>
</dbReference>
<dbReference type="CDD" id="cd06261">
    <property type="entry name" value="TM_PBP2"/>
    <property type="match status" value="1"/>
</dbReference>
<feature type="transmembrane region" description="Helical" evidence="7">
    <location>
        <begin position="84"/>
        <end position="105"/>
    </location>
</feature>
<evidence type="ECO:0000313" key="9">
    <source>
        <dbReference type="EMBL" id="HEX70273.1"/>
    </source>
</evidence>
<evidence type="ECO:0000256" key="3">
    <source>
        <dbReference type="ARBA" id="ARBA00022475"/>
    </source>
</evidence>
<dbReference type="GO" id="GO:0005886">
    <property type="term" value="C:plasma membrane"/>
    <property type="evidence" value="ECO:0007669"/>
    <property type="project" value="UniProtKB-SubCell"/>
</dbReference>
<sequence length="285" mass="31895">MKLGSAQRKDTRRRLSRVLFYVVLAVIAIYLVFPFYWAIRSAIVPDAVQFATPVVYWPDSPTLENFRKVLATGQFRRALLNSSIVAGTVTLLSLAVGAMGAYALGRFRFRGSTPVRYIILSMTMFPSISVLGGLYTLITQFDLYNKLGALVYSYLIFTLPFTVWVLMTFFRQLPRDLEEAAYVDGASPFQTFWRIMLPLTRPALAAVVILNGVWMWNDFFLGFILITKPEDMTLPVGIMAFRGTYSTEWGLIFASVTISVLPIVGAYLLLSRQFIAGLTAGSVKG</sequence>
<evidence type="ECO:0000256" key="7">
    <source>
        <dbReference type="RuleBase" id="RU363032"/>
    </source>
</evidence>
<dbReference type="InterPro" id="IPR000515">
    <property type="entry name" value="MetI-like"/>
</dbReference>
<dbReference type="GO" id="GO:0055085">
    <property type="term" value="P:transmembrane transport"/>
    <property type="evidence" value="ECO:0007669"/>
    <property type="project" value="InterPro"/>
</dbReference>
<keyword evidence="4 7" id="KW-0812">Transmembrane</keyword>
<comment type="similarity">
    <text evidence="7">Belongs to the binding-protein-dependent transport system permease family.</text>
</comment>
<dbReference type="AlphaFoldDB" id="A0A7C3AA88"/>
<dbReference type="PANTHER" id="PTHR32243:SF18">
    <property type="entry name" value="INNER MEMBRANE ABC TRANSPORTER PERMEASE PROTEIN YCJP"/>
    <property type="match status" value="1"/>
</dbReference>
<evidence type="ECO:0000256" key="6">
    <source>
        <dbReference type="ARBA" id="ARBA00023136"/>
    </source>
</evidence>
<evidence type="ECO:0000256" key="1">
    <source>
        <dbReference type="ARBA" id="ARBA00004651"/>
    </source>
</evidence>
<feature type="transmembrane region" description="Helical" evidence="7">
    <location>
        <begin position="150"/>
        <end position="170"/>
    </location>
</feature>
<evidence type="ECO:0000256" key="2">
    <source>
        <dbReference type="ARBA" id="ARBA00022448"/>
    </source>
</evidence>
<feature type="transmembrane region" description="Helical" evidence="7">
    <location>
        <begin position="18"/>
        <end position="39"/>
    </location>
</feature>